<dbReference type="InterPro" id="IPR036179">
    <property type="entry name" value="Ig-like_dom_sf"/>
</dbReference>
<reference evidence="17 18" key="1">
    <citation type="submission" date="2018-10" db="EMBL/GenBank/DDBJ databases">
        <title>Improved assembly of the deer mouse Peromyscus maniculatus genome.</title>
        <authorList>
            <person name="Lassance J.-M."/>
            <person name="Hoekstra H.E."/>
        </authorList>
    </citation>
    <scope>NUCLEOTIDE SEQUENCE [LARGE SCALE GENOMIC DNA]</scope>
</reference>
<comment type="similarity">
    <text evidence="2">Belongs to the MHC class II family.</text>
</comment>
<protein>
    <recommendedName>
        <fullName evidence="16">Ig-like domain-containing protein</fullName>
    </recommendedName>
</protein>
<keyword evidence="18" id="KW-1185">Reference proteome</keyword>
<dbReference type="Pfam" id="PF07654">
    <property type="entry name" value="C1-set"/>
    <property type="match status" value="1"/>
</dbReference>
<dbReference type="GO" id="GO:0042102">
    <property type="term" value="P:positive regulation of T cell proliferation"/>
    <property type="evidence" value="ECO:0007669"/>
    <property type="project" value="Ensembl"/>
</dbReference>
<dbReference type="PROSITE" id="PS50835">
    <property type="entry name" value="IG_LIKE"/>
    <property type="match status" value="1"/>
</dbReference>
<evidence type="ECO:0000256" key="1">
    <source>
        <dbReference type="ARBA" id="ARBA00004352"/>
    </source>
</evidence>
<dbReference type="GO" id="GO:0042613">
    <property type="term" value="C:MHC class II protein complex"/>
    <property type="evidence" value="ECO:0007669"/>
    <property type="project" value="UniProtKB-KW"/>
</dbReference>
<keyword evidence="10" id="KW-1015">Disulfide bond</keyword>
<keyword evidence="3 15" id="KW-0812">Transmembrane</keyword>
<dbReference type="GO" id="GO:2001190">
    <property type="term" value="P:positive regulation of T cell activation via T cell receptor contact with antigen bound to MHC molecule on antigen presenting cell"/>
    <property type="evidence" value="ECO:0007669"/>
    <property type="project" value="Ensembl"/>
</dbReference>
<dbReference type="FunFam" id="2.60.40.10:FF:000968">
    <property type="entry name" value="MHC class II H2-M beta 2 chain"/>
    <property type="match status" value="1"/>
</dbReference>
<evidence type="ECO:0000256" key="4">
    <source>
        <dbReference type="ARBA" id="ARBA00022729"/>
    </source>
</evidence>
<proteinExistence type="inferred from homology"/>
<reference evidence="17" key="3">
    <citation type="submission" date="2025-09" db="UniProtKB">
        <authorList>
            <consortium name="Ensembl"/>
        </authorList>
    </citation>
    <scope>IDENTIFICATION</scope>
</reference>
<organism evidence="17 18">
    <name type="scientific">Peromyscus maniculatus bairdii</name>
    <name type="common">Prairie deer mouse</name>
    <dbReference type="NCBI Taxonomy" id="230844"/>
    <lineage>
        <taxon>Eukaryota</taxon>
        <taxon>Metazoa</taxon>
        <taxon>Chordata</taxon>
        <taxon>Craniata</taxon>
        <taxon>Vertebrata</taxon>
        <taxon>Euteleostomi</taxon>
        <taxon>Mammalia</taxon>
        <taxon>Eutheria</taxon>
        <taxon>Euarchontoglires</taxon>
        <taxon>Glires</taxon>
        <taxon>Rodentia</taxon>
        <taxon>Myomorpha</taxon>
        <taxon>Muroidea</taxon>
        <taxon>Cricetidae</taxon>
        <taxon>Neotominae</taxon>
        <taxon>Peromyscus</taxon>
    </lineage>
</organism>
<dbReference type="PANTHER" id="PTHR19944:SF65">
    <property type="entry name" value="HLA CLASS II HISTOCOMPATIBILITY ANTIGEN, DM BETA CHAIN"/>
    <property type="match status" value="1"/>
</dbReference>
<accession>A0A8C8TYL5</accession>
<dbReference type="GeneTree" id="ENSGT00940000160381"/>
<evidence type="ECO:0000259" key="16">
    <source>
        <dbReference type="PROSITE" id="PS50835"/>
    </source>
</evidence>
<dbReference type="InterPro" id="IPR014745">
    <property type="entry name" value="MHC_II_a/b_N"/>
</dbReference>
<keyword evidence="11" id="KW-0325">Glycoprotein</keyword>
<dbReference type="PROSITE" id="PS00290">
    <property type="entry name" value="IG_MHC"/>
    <property type="match status" value="1"/>
</dbReference>
<reference evidence="17" key="2">
    <citation type="submission" date="2025-08" db="UniProtKB">
        <authorList>
            <consortium name="Ensembl"/>
        </authorList>
    </citation>
    <scope>IDENTIFICATION</scope>
</reference>
<keyword evidence="8" id="KW-1064">Adaptive immunity</keyword>
<dbReference type="GO" id="GO:0005765">
    <property type="term" value="C:lysosomal membrane"/>
    <property type="evidence" value="ECO:0007669"/>
    <property type="project" value="UniProtKB-SubCell"/>
</dbReference>
<dbReference type="SMART" id="SM00921">
    <property type="entry name" value="MHC_II_beta"/>
    <property type="match status" value="1"/>
</dbReference>
<dbReference type="InterPro" id="IPR003597">
    <property type="entry name" value="Ig_C1-set"/>
</dbReference>
<evidence type="ECO:0000256" key="12">
    <source>
        <dbReference type="ARBA" id="ARBA00023182"/>
    </source>
</evidence>
<evidence type="ECO:0000256" key="3">
    <source>
        <dbReference type="ARBA" id="ARBA00022692"/>
    </source>
</evidence>
<evidence type="ECO:0000313" key="18">
    <source>
        <dbReference type="Proteomes" id="UP000694547"/>
    </source>
</evidence>
<evidence type="ECO:0000256" key="10">
    <source>
        <dbReference type="ARBA" id="ARBA00023157"/>
    </source>
</evidence>
<dbReference type="Ensembl" id="ENSPEMT00000024252.2">
    <property type="protein sequence ID" value="ENSPEMP00000019909.1"/>
    <property type="gene ID" value="ENSPEMG00000018040.2"/>
</dbReference>
<dbReference type="AlphaFoldDB" id="A0A8C8TYL5"/>
<dbReference type="GO" id="GO:0031902">
    <property type="term" value="C:late endosome membrane"/>
    <property type="evidence" value="ECO:0007669"/>
    <property type="project" value="UniProtKB-SubCell"/>
</dbReference>
<dbReference type="InterPro" id="IPR013783">
    <property type="entry name" value="Ig-like_fold"/>
</dbReference>
<dbReference type="InterPro" id="IPR000353">
    <property type="entry name" value="MHC_II_b_N"/>
</dbReference>
<evidence type="ECO:0000256" key="9">
    <source>
        <dbReference type="ARBA" id="ARBA00023136"/>
    </source>
</evidence>
<name>A0A8C8TYL5_PERMB</name>
<keyword evidence="9 15" id="KW-0472">Membrane</keyword>
<dbReference type="Gene3D" id="3.10.320.10">
    <property type="entry name" value="Class II Histocompatibility Antigen, M Beta Chain, Chain B, domain 1"/>
    <property type="match status" value="1"/>
</dbReference>
<evidence type="ECO:0000256" key="7">
    <source>
        <dbReference type="ARBA" id="ARBA00022989"/>
    </source>
</evidence>
<evidence type="ECO:0000256" key="13">
    <source>
        <dbReference type="ARBA" id="ARBA00023228"/>
    </source>
</evidence>
<feature type="domain" description="Ig-like" evidence="16">
    <location>
        <begin position="95"/>
        <end position="189"/>
    </location>
</feature>
<keyword evidence="6" id="KW-0391">Immunity</keyword>
<keyword evidence="4" id="KW-0732">Signal</keyword>
<dbReference type="InterPro" id="IPR011162">
    <property type="entry name" value="MHC_I/II-like_Ag-recog"/>
</dbReference>
<dbReference type="InterPro" id="IPR007110">
    <property type="entry name" value="Ig-like_dom"/>
</dbReference>
<evidence type="ECO:0000256" key="5">
    <source>
        <dbReference type="ARBA" id="ARBA00022753"/>
    </source>
</evidence>
<keyword evidence="7 15" id="KW-1133">Transmembrane helix</keyword>
<dbReference type="Gene3D" id="2.60.40.10">
    <property type="entry name" value="Immunoglobulins"/>
    <property type="match status" value="1"/>
</dbReference>
<dbReference type="PANTHER" id="PTHR19944">
    <property type="entry name" value="MHC CLASS II-RELATED"/>
    <property type="match status" value="1"/>
</dbReference>
<dbReference type="SMART" id="SM00407">
    <property type="entry name" value="IGc1"/>
    <property type="match status" value="1"/>
</dbReference>
<evidence type="ECO:0000313" key="17">
    <source>
        <dbReference type="Ensembl" id="ENSPEMP00000019909.1"/>
    </source>
</evidence>
<dbReference type="GO" id="GO:0002503">
    <property type="term" value="P:peptide antigen assembly with MHC class II protein complex"/>
    <property type="evidence" value="ECO:0007669"/>
    <property type="project" value="Ensembl"/>
</dbReference>
<evidence type="ECO:0000256" key="15">
    <source>
        <dbReference type="SAM" id="Phobius"/>
    </source>
</evidence>
<dbReference type="GO" id="GO:0023026">
    <property type="term" value="F:MHC class II protein complex binding"/>
    <property type="evidence" value="ECO:0007669"/>
    <property type="project" value="Ensembl"/>
</dbReference>
<evidence type="ECO:0000256" key="11">
    <source>
        <dbReference type="ARBA" id="ARBA00023180"/>
    </source>
</evidence>
<dbReference type="Pfam" id="PF00969">
    <property type="entry name" value="MHC_II_beta"/>
    <property type="match status" value="1"/>
</dbReference>
<evidence type="ECO:0000256" key="8">
    <source>
        <dbReference type="ARBA" id="ARBA00023130"/>
    </source>
</evidence>
<keyword evidence="13" id="KW-0458">Lysosome</keyword>
<dbReference type="SUPFAM" id="SSF48726">
    <property type="entry name" value="Immunoglobulin"/>
    <property type="match status" value="1"/>
</dbReference>
<keyword evidence="12" id="KW-0491">MHC II</keyword>
<dbReference type="GO" id="GO:0019886">
    <property type="term" value="P:antigen processing and presentation of exogenous peptide antigen via MHC class II"/>
    <property type="evidence" value="ECO:0007669"/>
    <property type="project" value="Ensembl"/>
</dbReference>
<dbReference type="CDD" id="cd21002">
    <property type="entry name" value="IgC1_MHC_II_beta_HLA-DM"/>
    <property type="match status" value="1"/>
</dbReference>
<feature type="transmembrane region" description="Helical" evidence="15">
    <location>
        <begin position="202"/>
        <end position="221"/>
    </location>
</feature>
<sequence length="242" mass="26972">GFVAHVESTCLLDDNGVPKDFTYCVSFNKDLLACWDPEAKQIAPCEFGVLHGFAEGISKYLNQDESLLKRLENGLRDCAVHTQPFWDALTHRSKPPSVRVAQTAPFNTREPVMLACYVWGFYPADVVITWMKNGQLVTPHNIKERAAQSNGDWTYQTVSYLALTPSYGDIYTCVVQHSGTPEPVRQDWTAGLSPIQTVKVSVSAATLGLGFIIFCLGLFHWRKSRVSSYIPLPGSTYPEGRH</sequence>
<dbReference type="InterPro" id="IPR050160">
    <property type="entry name" value="MHC/Immunoglobulin"/>
</dbReference>
<evidence type="ECO:0000256" key="6">
    <source>
        <dbReference type="ARBA" id="ARBA00022859"/>
    </source>
</evidence>
<keyword evidence="5" id="KW-0967">Endosome</keyword>
<comment type="subcellular location">
    <subcellularLocation>
        <location evidence="14">Late endosome membrane</location>
        <topology evidence="14">Single-pass type I membrane protein</topology>
    </subcellularLocation>
    <subcellularLocation>
        <location evidence="1">Lysosome membrane</location>
        <topology evidence="1">Single-pass type I membrane protein</topology>
    </subcellularLocation>
</comment>
<dbReference type="SUPFAM" id="SSF54452">
    <property type="entry name" value="MHC antigen-recognition domain"/>
    <property type="match status" value="1"/>
</dbReference>
<evidence type="ECO:0000256" key="14">
    <source>
        <dbReference type="ARBA" id="ARBA00037817"/>
    </source>
</evidence>
<dbReference type="Proteomes" id="UP000694547">
    <property type="component" value="Chromosome 21"/>
</dbReference>
<evidence type="ECO:0000256" key="2">
    <source>
        <dbReference type="ARBA" id="ARBA00007394"/>
    </source>
</evidence>
<dbReference type="InterPro" id="IPR003006">
    <property type="entry name" value="Ig/MHC_CS"/>
</dbReference>
<dbReference type="GO" id="GO:0002250">
    <property type="term" value="P:adaptive immune response"/>
    <property type="evidence" value="ECO:0007669"/>
    <property type="project" value="UniProtKB-KW"/>
</dbReference>